<dbReference type="GO" id="GO:0019856">
    <property type="term" value="P:pyrimidine nucleobase biosynthetic process"/>
    <property type="evidence" value="ECO:0007669"/>
    <property type="project" value="TreeGrafter"/>
</dbReference>
<dbReference type="InterPro" id="IPR013785">
    <property type="entry name" value="Aldolase_TIM"/>
</dbReference>
<evidence type="ECO:0000256" key="1">
    <source>
        <dbReference type="ARBA" id="ARBA00004725"/>
    </source>
</evidence>
<comment type="pathway">
    <text evidence="1">Pyrimidine metabolism; UMP biosynthesis via de novo pathway.</text>
</comment>
<reference evidence="4" key="1">
    <citation type="submission" date="2019-12" db="EMBL/GenBank/DDBJ databases">
        <title>Genome sequencing and annotation of Brassica cretica.</title>
        <authorList>
            <person name="Studholme D.J."/>
            <person name="Sarris P.F."/>
        </authorList>
    </citation>
    <scope>NUCLEOTIDE SEQUENCE</scope>
    <source>
        <strain evidence="4">PFS-102/07</strain>
        <tissue evidence="4">Leaf</tissue>
    </source>
</reference>
<gene>
    <name evidence="4" type="ORF">F2Q70_00040706</name>
</gene>
<evidence type="ECO:0000256" key="3">
    <source>
        <dbReference type="SAM" id="MobiDB-lite"/>
    </source>
</evidence>
<protein>
    <submittedName>
        <fullName evidence="4">Uncharacterized protein</fullName>
    </submittedName>
</protein>
<evidence type="ECO:0000313" key="4">
    <source>
        <dbReference type="EMBL" id="KAF2589331.1"/>
    </source>
</evidence>
<proteinExistence type="predicted"/>
<keyword evidence="2" id="KW-0665">Pyrimidine biosynthesis</keyword>
<dbReference type="EMBL" id="QGKY02000190">
    <property type="protein sequence ID" value="KAF2589331.1"/>
    <property type="molecule type" value="Genomic_DNA"/>
</dbReference>
<dbReference type="GO" id="GO:0004590">
    <property type="term" value="F:orotidine-5'-phosphate decarboxylase activity"/>
    <property type="evidence" value="ECO:0007669"/>
    <property type="project" value="TreeGrafter"/>
</dbReference>
<comment type="caution">
    <text evidence="4">The sequence shown here is derived from an EMBL/GenBank/DDBJ whole genome shotgun (WGS) entry which is preliminary data.</text>
</comment>
<dbReference type="PANTHER" id="PTHR19278:SF9">
    <property type="entry name" value="URIDINE 5'-MONOPHOSPHATE SYNTHASE"/>
    <property type="match status" value="1"/>
</dbReference>
<dbReference type="PANTHER" id="PTHR19278">
    <property type="entry name" value="OROTATE PHOSPHORIBOSYLTRANSFERASE"/>
    <property type="match status" value="1"/>
</dbReference>
<feature type="compositionally biased region" description="Polar residues" evidence="3">
    <location>
        <begin position="186"/>
        <end position="235"/>
    </location>
</feature>
<name>A0A8S9K5C0_BRACR</name>
<sequence>MFHALFSALSTVNVTDCFVGVVFLLLSKKISPTLLSVKHTIISNSGGGQLDLLIFDTSFKTLETIKILCTKRGLLVRMTHEFDHQLRKERADLHRSAADYTTTVVKIAEAHSDFVMGFISVNACVLEMGDVYPCMIHATPGVQVVKNGDALGQQYNTPPFVNLSLLALTFINGTEPPNETLAFPLSPQTGTQNFSPNTEPSNATLASPLSPQTQTQVFLPNMTQHNETESSNEAPSNPKPAEE</sequence>
<dbReference type="AlphaFoldDB" id="A0A8S9K5C0"/>
<accession>A0A8S9K5C0</accession>
<dbReference type="Gene3D" id="3.20.20.70">
    <property type="entry name" value="Aldolase class I"/>
    <property type="match status" value="1"/>
</dbReference>
<feature type="region of interest" description="Disordered" evidence="3">
    <location>
        <begin position="179"/>
        <end position="243"/>
    </location>
</feature>
<dbReference type="GO" id="GO:0006222">
    <property type="term" value="P:UMP biosynthetic process"/>
    <property type="evidence" value="ECO:0007669"/>
    <property type="project" value="TreeGrafter"/>
</dbReference>
<dbReference type="GO" id="GO:0004588">
    <property type="term" value="F:orotate phosphoribosyltransferase activity"/>
    <property type="evidence" value="ECO:0007669"/>
    <property type="project" value="TreeGrafter"/>
</dbReference>
<organism evidence="4">
    <name type="scientific">Brassica cretica</name>
    <name type="common">Mustard</name>
    <dbReference type="NCBI Taxonomy" id="69181"/>
    <lineage>
        <taxon>Eukaryota</taxon>
        <taxon>Viridiplantae</taxon>
        <taxon>Streptophyta</taxon>
        <taxon>Embryophyta</taxon>
        <taxon>Tracheophyta</taxon>
        <taxon>Spermatophyta</taxon>
        <taxon>Magnoliopsida</taxon>
        <taxon>eudicotyledons</taxon>
        <taxon>Gunneridae</taxon>
        <taxon>Pentapetalae</taxon>
        <taxon>rosids</taxon>
        <taxon>malvids</taxon>
        <taxon>Brassicales</taxon>
        <taxon>Brassicaceae</taxon>
        <taxon>Brassiceae</taxon>
        <taxon>Brassica</taxon>
    </lineage>
</organism>
<evidence type="ECO:0000256" key="2">
    <source>
        <dbReference type="ARBA" id="ARBA00022975"/>
    </source>
</evidence>